<dbReference type="EMBL" id="GL871156">
    <property type="protein sequence ID" value="EGC33136.1"/>
    <property type="molecule type" value="Genomic_DNA"/>
</dbReference>
<keyword evidence="2 3" id="KW-0040">ANK repeat</keyword>
<sequence length="148" mass="16323">MDDDQYFINQRLVNAAKRGEDESVEEFILDAENKVDINCVDSIGETSAHWAAKNNHADVLKVLIKYKANVNAVTASSNETPLHKAAYKNNLDAIRVLVIDGKADVSIKDKDGNTPLQIAKDVECRKLLVPRVDTSVDDPVDADDSDNE</sequence>
<organism evidence="4 5">
    <name type="scientific">Dictyostelium purpureum</name>
    <name type="common">Slime mold</name>
    <dbReference type="NCBI Taxonomy" id="5786"/>
    <lineage>
        <taxon>Eukaryota</taxon>
        <taxon>Amoebozoa</taxon>
        <taxon>Evosea</taxon>
        <taxon>Eumycetozoa</taxon>
        <taxon>Dictyostelia</taxon>
        <taxon>Dictyosteliales</taxon>
        <taxon>Dictyosteliaceae</taxon>
        <taxon>Dictyostelium</taxon>
    </lineage>
</organism>
<dbReference type="OrthoDB" id="27590at2759"/>
<dbReference type="InterPro" id="IPR050776">
    <property type="entry name" value="Ank_Repeat/CDKN_Inhibitor"/>
</dbReference>
<protein>
    <submittedName>
        <fullName evidence="4">Uncharacterized protein</fullName>
    </submittedName>
</protein>
<dbReference type="Pfam" id="PF12796">
    <property type="entry name" value="Ank_2"/>
    <property type="match status" value="1"/>
</dbReference>
<dbReference type="Gene3D" id="1.25.40.20">
    <property type="entry name" value="Ankyrin repeat-containing domain"/>
    <property type="match status" value="1"/>
</dbReference>
<evidence type="ECO:0000256" key="3">
    <source>
        <dbReference type="PROSITE-ProRule" id="PRU00023"/>
    </source>
</evidence>
<dbReference type="PROSITE" id="PS50297">
    <property type="entry name" value="ANK_REP_REGION"/>
    <property type="match status" value="2"/>
</dbReference>
<evidence type="ECO:0000313" key="4">
    <source>
        <dbReference type="EMBL" id="EGC33136.1"/>
    </source>
</evidence>
<dbReference type="AlphaFoldDB" id="F0ZSE3"/>
<feature type="repeat" description="ANK" evidence="3">
    <location>
        <begin position="43"/>
        <end position="75"/>
    </location>
</feature>
<evidence type="ECO:0000256" key="1">
    <source>
        <dbReference type="ARBA" id="ARBA00022737"/>
    </source>
</evidence>
<dbReference type="STRING" id="5786.F0ZSE3"/>
<gene>
    <name evidence="4" type="ORF">DICPUDRAFT_49138</name>
</gene>
<dbReference type="RefSeq" id="XP_003290331.1">
    <property type="nucleotide sequence ID" value="XM_003290283.1"/>
</dbReference>
<feature type="repeat" description="ANK" evidence="3">
    <location>
        <begin position="77"/>
        <end position="110"/>
    </location>
</feature>
<dbReference type="VEuPathDB" id="AmoebaDB:DICPUDRAFT_49138"/>
<evidence type="ECO:0000256" key="2">
    <source>
        <dbReference type="ARBA" id="ARBA00023043"/>
    </source>
</evidence>
<accession>F0ZSE3</accession>
<dbReference type="SUPFAM" id="SSF48403">
    <property type="entry name" value="Ankyrin repeat"/>
    <property type="match status" value="1"/>
</dbReference>
<dbReference type="Proteomes" id="UP000001064">
    <property type="component" value="Unassembled WGS sequence"/>
</dbReference>
<dbReference type="PROSITE" id="PS50088">
    <property type="entry name" value="ANK_REPEAT"/>
    <property type="match status" value="2"/>
</dbReference>
<dbReference type="KEGG" id="dpp:DICPUDRAFT_49138"/>
<dbReference type="InterPro" id="IPR036770">
    <property type="entry name" value="Ankyrin_rpt-contain_sf"/>
</dbReference>
<dbReference type="FunCoup" id="F0ZSE3">
    <property type="interactions" value="40"/>
</dbReference>
<dbReference type="OMA" id="NMSWLRE"/>
<keyword evidence="1" id="KW-0677">Repeat</keyword>
<dbReference type="GeneID" id="10504696"/>
<keyword evidence="5" id="KW-1185">Reference proteome</keyword>
<dbReference type="InterPro" id="IPR002110">
    <property type="entry name" value="Ankyrin_rpt"/>
</dbReference>
<evidence type="ECO:0000313" key="5">
    <source>
        <dbReference type="Proteomes" id="UP000001064"/>
    </source>
</evidence>
<dbReference type="PANTHER" id="PTHR24201">
    <property type="entry name" value="ANK_REP_REGION DOMAIN-CONTAINING PROTEIN"/>
    <property type="match status" value="1"/>
</dbReference>
<name>F0ZSE3_DICPU</name>
<dbReference type="SMART" id="SM00248">
    <property type="entry name" value="ANK"/>
    <property type="match status" value="3"/>
</dbReference>
<reference evidence="5" key="1">
    <citation type="journal article" date="2011" name="Genome Biol.">
        <title>Comparative genomics of the social amoebae Dictyostelium discoideum and Dictyostelium purpureum.</title>
        <authorList>
            <consortium name="US DOE Joint Genome Institute (JGI-PGF)"/>
            <person name="Sucgang R."/>
            <person name="Kuo A."/>
            <person name="Tian X."/>
            <person name="Salerno W."/>
            <person name="Parikh A."/>
            <person name="Feasley C.L."/>
            <person name="Dalin E."/>
            <person name="Tu H."/>
            <person name="Huang E."/>
            <person name="Barry K."/>
            <person name="Lindquist E."/>
            <person name="Shapiro H."/>
            <person name="Bruce D."/>
            <person name="Schmutz J."/>
            <person name="Salamov A."/>
            <person name="Fey P."/>
            <person name="Gaudet P."/>
            <person name="Anjard C."/>
            <person name="Babu M.M."/>
            <person name="Basu S."/>
            <person name="Bushmanova Y."/>
            <person name="van der Wel H."/>
            <person name="Katoh-Kurasawa M."/>
            <person name="Dinh C."/>
            <person name="Coutinho P.M."/>
            <person name="Saito T."/>
            <person name="Elias M."/>
            <person name="Schaap P."/>
            <person name="Kay R.R."/>
            <person name="Henrissat B."/>
            <person name="Eichinger L."/>
            <person name="Rivero F."/>
            <person name="Putnam N.H."/>
            <person name="West C.M."/>
            <person name="Loomis W.F."/>
            <person name="Chisholm R.L."/>
            <person name="Shaulsky G."/>
            <person name="Strassmann J.E."/>
            <person name="Queller D.C."/>
            <person name="Kuspa A."/>
            <person name="Grigoriev I.V."/>
        </authorList>
    </citation>
    <scope>NUCLEOTIDE SEQUENCE [LARGE SCALE GENOMIC DNA]</scope>
    <source>
        <strain evidence="5">QSDP1</strain>
    </source>
</reference>
<dbReference type="eggNOG" id="KOG0509">
    <property type="taxonomic scope" value="Eukaryota"/>
</dbReference>
<dbReference type="InParanoid" id="F0ZSE3"/>
<proteinExistence type="predicted"/>